<sequence>MKLLVFERPKSLFRNPYFFAGMSVLLWSTAATAFTIALKYMSIPLIINIASLTSASIMFVFILAEGRLGELREQKPQDLFNSLFMSTVNPLLYYILLFKAYKLIPAQEAQPLSYTWPIMLTILSVVFLKEKLSLRKWLGIGLSFLGVMFISTKGNILEFKLSDPKGVALALLCAFVWASYWLLNVRDRREEVIKNFLNFTFIGTALTLFHLFAPGELGLTTKGISAAIYIGICEMGIAFLAWGKAMSLSKSKAALAKIIYLIPFLSLMVLSIVLGESILISTIIGLLFIITGIFL</sequence>
<protein>
    <submittedName>
        <fullName evidence="3">EamA family transporter</fullName>
    </submittedName>
</protein>
<feature type="transmembrane region" description="Helical" evidence="1">
    <location>
        <begin position="113"/>
        <end position="130"/>
    </location>
</feature>
<reference evidence="3" key="1">
    <citation type="submission" date="2022-12" db="EMBL/GenBank/DDBJ databases">
        <title>Reference genome sequencing for broad-spectrum identification of bacterial and archaeal isolates by mass spectrometry.</title>
        <authorList>
            <person name="Sekiguchi Y."/>
            <person name="Tourlousse D.M."/>
        </authorList>
    </citation>
    <scope>NUCLEOTIDE SEQUENCE</scope>
    <source>
        <strain evidence="3">10succ1</strain>
    </source>
</reference>
<dbReference type="GO" id="GO:0016020">
    <property type="term" value="C:membrane"/>
    <property type="evidence" value="ECO:0007669"/>
    <property type="project" value="InterPro"/>
</dbReference>
<feature type="domain" description="EamA" evidence="2">
    <location>
        <begin position="165"/>
        <end position="295"/>
    </location>
</feature>
<feature type="transmembrane region" description="Helical" evidence="1">
    <location>
        <begin position="43"/>
        <end position="63"/>
    </location>
</feature>
<keyword evidence="4" id="KW-1185">Reference proteome</keyword>
<gene>
    <name evidence="3" type="ORF">PM10SUCC1_38500</name>
</gene>
<organism evidence="3 4">
    <name type="scientific">Propionigenium maris DSM 9537</name>
    <dbReference type="NCBI Taxonomy" id="1123000"/>
    <lineage>
        <taxon>Bacteria</taxon>
        <taxon>Fusobacteriati</taxon>
        <taxon>Fusobacteriota</taxon>
        <taxon>Fusobacteriia</taxon>
        <taxon>Fusobacteriales</taxon>
        <taxon>Fusobacteriaceae</taxon>
        <taxon>Propionigenium</taxon>
    </lineage>
</organism>
<feature type="transmembrane region" description="Helical" evidence="1">
    <location>
        <begin position="254"/>
        <end position="272"/>
    </location>
</feature>
<dbReference type="Gene3D" id="1.10.3730.20">
    <property type="match status" value="1"/>
</dbReference>
<dbReference type="Pfam" id="PF00892">
    <property type="entry name" value="EamA"/>
    <property type="match status" value="2"/>
</dbReference>
<dbReference type="AlphaFoldDB" id="A0A9W6LPF8"/>
<dbReference type="PANTHER" id="PTHR22911">
    <property type="entry name" value="ACYL-MALONYL CONDENSING ENZYME-RELATED"/>
    <property type="match status" value="1"/>
</dbReference>
<feature type="transmembrane region" description="Helical" evidence="1">
    <location>
        <begin position="83"/>
        <end position="101"/>
    </location>
</feature>
<dbReference type="Proteomes" id="UP001144471">
    <property type="component" value="Unassembled WGS sequence"/>
</dbReference>
<proteinExistence type="predicted"/>
<dbReference type="PANTHER" id="PTHR22911:SF137">
    <property type="entry name" value="SOLUTE CARRIER FAMILY 35 MEMBER G2-RELATED"/>
    <property type="match status" value="1"/>
</dbReference>
<keyword evidence="1" id="KW-0472">Membrane</keyword>
<dbReference type="InterPro" id="IPR037185">
    <property type="entry name" value="EmrE-like"/>
</dbReference>
<evidence type="ECO:0000313" key="3">
    <source>
        <dbReference type="EMBL" id="GLI58336.1"/>
    </source>
</evidence>
<dbReference type="RefSeq" id="WP_281838117.1">
    <property type="nucleotide sequence ID" value="NZ_BSDY01000048.1"/>
</dbReference>
<feature type="transmembrane region" description="Helical" evidence="1">
    <location>
        <begin position="166"/>
        <end position="183"/>
    </location>
</feature>
<comment type="caution">
    <text evidence="3">The sequence shown here is derived from an EMBL/GenBank/DDBJ whole genome shotgun (WGS) entry which is preliminary data.</text>
</comment>
<dbReference type="SUPFAM" id="SSF103481">
    <property type="entry name" value="Multidrug resistance efflux transporter EmrE"/>
    <property type="match status" value="2"/>
</dbReference>
<evidence type="ECO:0000259" key="2">
    <source>
        <dbReference type="Pfam" id="PF00892"/>
    </source>
</evidence>
<feature type="domain" description="EamA" evidence="2">
    <location>
        <begin position="18"/>
        <end position="152"/>
    </location>
</feature>
<evidence type="ECO:0000313" key="4">
    <source>
        <dbReference type="Proteomes" id="UP001144471"/>
    </source>
</evidence>
<name>A0A9W6LPF8_9FUSO</name>
<feature type="transmembrane region" description="Helical" evidence="1">
    <location>
        <begin position="137"/>
        <end position="154"/>
    </location>
</feature>
<dbReference type="EMBL" id="BSDY01000048">
    <property type="protein sequence ID" value="GLI58336.1"/>
    <property type="molecule type" value="Genomic_DNA"/>
</dbReference>
<dbReference type="InterPro" id="IPR000620">
    <property type="entry name" value="EamA_dom"/>
</dbReference>
<feature type="transmembrane region" description="Helical" evidence="1">
    <location>
        <begin position="195"/>
        <end position="212"/>
    </location>
</feature>
<feature type="transmembrane region" description="Helical" evidence="1">
    <location>
        <begin position="17"/>
        <end position="37"/>
    </location>
</feature>
<keyword evidence="1" id="KW-0812">Transmembrane</keyword>
<feature type="transmembrane region" description="Helical" evidence="1">
    <location>
        <begin position="224"/>
        <end position="242"/>
    </location>
</feature>
<keyword evidence="1" id="KW-1133">Transmembrane helix</keyword>
<accession>A0A9W6LPF8</accession>
<evidence type="ECO:0000256" key="1">
    <source>
        <dbReference type="SAM" id="Phobius"/>
    </source>
</evidence>